<dbReference type="SMART" id="SM00487">
    <property type="entry name" value="DEXDc"/>
    <property type="match status" value="1"/>
</dbReference>
<comment type="subcellular location">
    <subcellularLocation>
        <location evidence="1">Nucleus</location>
    </subcellularLocation>
</comment>
<dbReference type="SMART" id="SM00490">
    <property type="entry name" value="HELICc"/>
    <property type="match status" value="1"/>
</dbReference>
<keyword evidence="5 9" id="KW-0347">Helicase</keyword>
<dbReference type="CDD" id="cd18787">
    <property type="entry name" value="SF2_C_DEAD"/>
    <property type="match status" value="1"/>
</dbReference>
<dbReference type="PANTHER" id="PTHR47958">
    <property type="entry name" value="ATP-DEPENDENT RNA HELICASE DBP3"/>
    <property type="match status" value="1"/>
</dbReference>
<evidence type="ECO:0000256" key="4">
    <source>
        <dbReference type="ARBA" id="ARBA00022801"/>
    </source>
</evidence>
<keyword evidence="4 9" id="KW-0378">Hydrolase</keyword>
<dbReference type="STRING" id="246404.A0A507FD73"/>
<comment type="caution">
    <text evidence="14">The sequence shown here is derived from an EMBL/GenBank/DDBJ whole genome shotgun (WGS) entry which is preliminary data.</text>
</comment>
<reference evidence="14 15" key="1">
    <citation type="journal article" date="2019" name="Sci. Rep.">
        <title>Comparative genomics of chytrid fungi reveal insights into the obligate biotrophic and pathogenic lifestyle of Synchytrium endobioticum.</title>
        <authorList>
            <person name="van de Vossenberg B.T.L.H."/>
            <person name="Warris S."/>
            <person name="Nguyen H.D.T."/>
            <person name="van Gent-Pelzer M.P.E."/>
            <person name="Joly D.L."/>
            <person name="van de Geest H.C."/>
            <person name="Bonants P.J.M."/>
            <person name="Smith D.S."/>
            <person name="Levesque C.A."/>
            <person name="van der Lee T.A.J."/>
        </authorList>
    </citation>
    <scope>NUCLEOTIDE SEQUENCE [LARGE SCALE GENOMIC DNA]</scope>
    <source>
        <strain evidence="14 15">CBS 675.73</strain>
    </source>
</reference>
<dbReference type="PROSITE" id="PS51195">
    <property type="entry name" value="Q_MOTIF"/>
    <property type="match status" value="1"/>
</dbReference>
<name>A0A507FD73_9FUNG</name>
<dbReference type="GO" id="GO:0005524">
    <property type="term" value="F:ATP binding"/>
    <property type="evidence" value="ECO:0007669"/>
    <property type="project" value="UniProtKB-KW"/>
</dbReference>
<feature type="region of interest" description="Disordered" evidence="10">
    <location>
        <begin position="503"/>
        <end position="544"/>
    </location>
</feature>
<dbReference type="InterPro" id="IPR027417">
    <property type="entry name" value="P-loop_NTPase"/>
</dbReference>
<dbReference type="SUPFAM" id="SSF52540">
    <property type="entry name" value="P-loop containing nucleoside triphosphate hydrolases"/>
    <property type="match status" value="1"/>
</dbReference>
<dbReference type="GO" id="GO:0003676">
    <property type="term" value="F:nucleic acid binding"/>
    <property type="evidence" value="ECO:0007669"/>
    <property type="project" value="InterPro"/>
</dbReference>
<feature type="short sequence motif" description="Q motif" evidence="8">
    <location>
        <begin position="109"/>
        <end position="137"/>
    </location>
</feature>
<evidence type="ECO:0000256" key="8">
    <source>
        <dbReference type="PROSITE-ProRule" id="PRU00552"/>
    </source>
</evidence>
<feature type="compositionally biased region" description="Gly residues" evidence="10">
    <location>
        <begin position="9"/>
        <end position="27"/>
    </location>
</feature>
<feature type="domain" description="Helicase C-terminal" evidence="12">
    <location>
        <begin position="348"/>
        <end position="500"/>
    </location>
</feature>
<protein>
    <recommendedName>
        <fullName evidence="2">RNA helicase</fullName>
        <ecNumber evidence="2">3.6.4.13</ecNumber>
    </recommendedName>
</protein>
<keyword evidence="15" id="KW-1185">Reference proteome</keyword>
<evidence type="ECO:0000313" key="15">
    <source>
        <dbReference type="Proteomes" id="UP000320333"/>
    </source>
</evidence>
<comment type="similarity">
    <text evidence="9">Belongs to the DEAD box helicase family.</text>
</comment>
<feature type="domain" description="DEAD-box RNA helicase Q" evidence="13">
    <location>
        <begin position="109"/>
        <end position="137"/>
    </location>
</feature>
<dbReference type="Gene3D" id="3.40.50.300">
    <property type="entry name" value="P-loop containing nucleotide triphosphate hydrolases"/>
    <property type="match status" value="2"/>
</dbReference>
<keyword evidence="6 9" id="KW-0067">ATP-binding</keyword>
<accession>A0A507FD73</accession>
<dbReference type="GO" id="GO:0016787">
    <property type="term" value="F:hydrolase activity"/>
    <property type="evidence" value="ECO:0007669"/>
    <property type="project" value="UniProtKB-KW"/>
</dbReference>
<dbReference type="PROSITE" id="PS51194">
    <property type="entry name" value="HELICASE_CTER"/>
    <property type="match status" value="1"/>
</dbReference>
<dbReference type="InterPro" id="IPR011545">
    <property type="entry name" value="DEAD/DEAH_box_helicase_dom"/>
</dbReference>
<evidence type="ECO:0000259" key="13">
    <source>
        <dbReference type="PROSITE" id="PS51195"/>
    </source>
</evidence>
<feature type="domain" description="Helicase ATP-binding" evidence="11">
    <location>
        <begin position="140"/>
        <end position="315"/>
    </location>
</feature>
<evidence type="ECO:0000256" key="10">
    <source>
        <dbReference type="SAM" id="MobiDB-lite"/>
    </source>
</evidence>
<evidence type="ECO:0000256" key="2">
    <source>
        <dbReference type="ARBA" id="ARBA00012552"/>
    </source>
</evidence>
<dbReference type="OrthoDB" id="196131at2759"/>
<evidence type="ECO:0000256" key="5">
    <source>
        <dbReference type="ARBA" id="ARBA00022806"/>
    </source>
</evidence>
<dbReference type="Pfam" id="PF00270">
    <property type="entry name" value="DEAD"/>
    <property type="match status" value="1"/>
</dbReference>
<keyword evidence="3 9" id="KW-0547">Nucleotide-binding</keyword>
<evidence type="ECO:0000259" key="11">
    <source>
        <dbReference type="PROSITE" id="PS51192"/>
    </source>
</evidence>
<evidence type="ECO:0000313" key="14">
    <source>
        <dbReference type="EMBL" id="TPX73685.1"/>
    </source>
</evidence>
<dbReference type="GO" id="GO:0003724">
    <property type="term" value="F:RNA helicase activity"/>
    <property type="evidence" value="ECO:0007669"/>
    <property type="project" value="UniProtKB-EC"/>
</dbReference>
<evidence type="ECO:0000256" key="1">
    <source>
        <dbReference type="ARBA" id="ARBA00004123"/>
    </source>
</evidence>
<dbReference type="InterPro" id="IPR014001">
    <property type="entry name" value="Helicase_ATP-bd"/>
</dbReference>
<dbReference type="PROSITE" id="PS51192">
    <property type="entry name" value="HELICASE_ATP_BIND_1"/>
    <property type="match status" value="1"/>
</dbReference>
<dbReference type="Pfam" id="PF00271">
    <property type="entry name" value="Helicase_C"/>
    <property type="match status" value="1"/>
</dbReference>
<feature type="region of interest" description="Disordered" evidence="10">
    <location>
        <begin position="1"/>
        <end position="50"/>
    </location>
</feature>
<dbReference type="PROSITE" id="PS00039">
    <property type="entry name" value="DEAD_ATP_HELICASE"/>
    <property type="match status" value="1"/>
</dbReference>
<dbReference type="InterPro" id="IPR001650">
    <property type="entry name" value="Helicase_C-like"/>
</dbReference>
<dbReference type="EC" id="3.6.4.13" evidence="2"/>
<feature type="compositionally biased region" description="Gly residues" evidence="10">
    <location>
        <begin position="504"/>
        <end position="544"/>
    </location>
</feature>
<evidence type="ECO:0000256" key="9">
    <source>
        <dbReference type="RuleBase" id="RU000492"/>
    </source>
</evidence>
<sequence length="544" mass="58669">MPGRDDGYSGYGNGPSGGRGASYGGSRGASNRFAPYGNRGGSGGRPARVHDDVNHQYNARPTFDDLPPFVKNFYSEHSAVAAMPESDVLEFRAEHAMTLDGQNIPRPMLKMEHGSFPSEIIANFTKNGFTNPTPIQAQGWPMALSGRNLIGIAQTGSGKTLSFVLPAFIHILAQKPVERGEGPVCLVLAPTRELAVQIHEVVKEFGGPLGIRNSCLYGGASKGPQIGELNRSPQIVVATPGRLLDILKMGKTSLRRVTYLVLDEADRMLDMGFEEPLREIVSQIRPDRQMLFWSATWPKSVQRLANDFQGQDTIQVRIGSQKLQANKSITQSVKVVAEYDKETALCATLKEIWDAVPGDEATKTMERTIIFCNKKYLCDKIEQGLAGDGWGAVSIHGDKDQREREYALQQFKRGDCPILVATDVAARGLDVKELKHVINYDFPNNVEDFVHRIGRTGRGGESGSAYTFFDPKTDRKNAKDLVQLMMDAGQNVPEEVKALVPAGRSGGGGGGGGRWGRGGGGGGGGNRWGGGGGGGGGGRGGRRW</sequence>
<dbReference type="Proteomes" id="UP000320333">
    <property type="component" value="Unassembled WGS sequence"/>
</dbReference>
<dbReference type="FunFam" id="3.40.50.300:FF:000079">
    <property type="entry name" value="probable ATP-dependent RNA helicase DDX17"/>
    <property type="match status" value="1"/>
</dbReference>
<dbReference type="GO" id="GO:0005634">
    <property type="term" value="C:nucleus"/>
    <property type="evidence" value="ECO:0007669"/>
    <property type="project" value="UniProtKB-SubCell"/>
</dbReference>
<organism evidence="14 15">
    <name type="scientific">Chytriomyces confervae</name>
    <dbReference type="NCBI Taxonomy" id="246404"/>
    <lineage>
        <taxon>Eukaryota</taxon>
        <taxon>Fungi</taxon>
        <taxon>Fungi incertae sedis</taxon>
        <taxon>Chytridiomycota</taxon>
        <taxon>Chytridiomycota incertae sedis</taxon>
        <taxon>Chytridiomycetes</taxon>
        <taxon>Chytridiales</taxon>
        <taxon>Chytriomycetaceae</taxon>
        <taxon>Chytriomyces</taxon>
    </lineage>
</organism>
<evidence type="ECO:0000256" key="3">
    <source>
        <dbReference type="ARBA" id="ARBA00022741"/>
    </source>
</evidence>
<evidence type="ECO:0000259" key="12">
    <source>
        <dbReference type="PROSITE" id="PS51194"/>
    </source>
</evidence>
<keyword evidence="7" id="KW-0539">Nucleus</keyword>
<dbReference type="InterPro" id="IPR014014">
    <property type="entry name" value="RNA_helicase_DEAD_Q_motif"/>
</dbReference>
<evidence type="ECO:0000256" key="6">
    <source>
        <dbReference type="ARBA" id="ARBA00022840"/>
    </source>
</evidence>
<dbReference type="EMBL" id="QEAP01000170">
    <property type="protein sequence ID" value="TPX73685.1"/>
    <property type="molecule type" value="Genomic_DNA"/>
</dbReference>
<proteinExistence type="inferred from homology"/>
<evidence type="ECO:0000256" key="7">
    <source>
        <dbReference type="ARBA" id="ARBA00023242"/>
    </source>
</evidence>
<gene>
    <name evidence="14" type="ORF">CcCBS67573_g05033</name>
</gene>
<dbReference type="InterPro" id="IPR000629">
    <property type="entry name" value="RNA-helicase_DEAD-box_CS"/>
</dbReference>
<dbReference type="AlphaFoldDB" id="A0A507FD73"/>
<dbReference type="FunFam" id="3.40.50.300:FF:000008">
    <property type="entry name" value="ATP-dependent RNA helicase RhlB"/>
    <property type="match status" value="1"/>
</dbReference>